<comment type="caution">
    <text evidence="1">The sequence shown here is derived from an EMBL/GenBank/DDBJ whole genome shotgun (WGS) entry which is preliminary data.</text>
</comment>
<name>A0A427AR10_ENSVE</name>
<evidence type="ECO:0000313" key="1">
    <source>
        <dbReference type="EMBL" id="RRT78671.1"/>
    </source>
</evidence>
<dbReference type="EMBL" id="AMZH03001616">
    <property type="protein sequence ID" value="RRT78671.1"/>
    <property type="molecule type" value="Genomic_DNA"/>
</dbReference>
<protein>
    <submittedName>
        <fullName evidence="1">Uncharacterized protein</fullName>
    </submittedName>
</protein>
<reference evidence="1 2" key="1">
    <citation type="journal article" date="2014" name="Agronomy (Basel)">
        <title>A Draft Genome Sequence for Ensete ventricosum, the Drought-Tolerant Tree Against Hunger.</title>
        <authorList>
            <person name="Harrison J."/>
            <person name="Moore K.A."/>
            <person name="Paszkiewicz K."/>
            <person name="Jones T."/>
            <person name="Grant M."/>
            <person name="Ambacheew D."/>
            <person name="Muzemil S."/>
            <person name="Studholme D.J."/>
        </authorList>
    </citation>
    <scope>NUCLEOTIDE SEQUENCE [LARGE SCALE GENOMIC DNA]</scope>
</reference>
<dbReference type="AlphaFoldDB" id="A0A427AR10"/>
<evidence type="ECO:0000313" key="2">
    <source>
        <dbReference type="Proteomes" id="UP000287651"/>
    </source>
</evidence>
<proteinExistence type="predicted"/>
<organism evidence="1 2">
    <name type="scientific">Ensete ventricosum</name>
    <name type="common">Abyssinian banana</name>
    <name type="synonym">Musa ensete</name>
    <dbReference type="NCBI Taxonomy" id="4639"/>
    <lineage>
        <taxon>Eukaryota</taxon>
        <taxon>Viridiplantae</taxon>
        <taxon>Streptophyta</taxon>
        <taxon>Embryophyta</taxon>
        <taxon>Tracheophyta</taxon>
        <taxon>Spermatophyta</taxon>
        <taxon>Magnoliopsida</taxon>
        <taxon>Liliopsida</taxon>
        <taxon>Zingiberales</taxon>
        <taxon>Musaceae</taxon>
        <taxon>Ensete</taxon>
    </lineage>
</organism>
<gene>
    <name evidence="1" type="ORF">B296_00014024</name>
</gene>
<accession>A0A427AR10</accession>
<dbReference type="Proteomes" id="UP000287651">
    <property type="component" value="Unassembled WGS sequence"/>
</dbReference>
<sequence length="175" mass="19185">MTHTQFSSLLRPLPWLSTGGPHVACEVRKMASAVCTNGLRWYVYPTRARSRDKINGTGNGDAMVMIFTCPQVRQIIGGAKRVEKAMVGYPSPDTAEKERWYITVKERNTASLETVVSEEKNTQCDGKEETLWGPQGVLLISPPNSGTVGSWKIINGPHALVESSANDTYSKNKSG</sequence>